<evidence type="ECO:0000313" key="2">
    <source>
        <dbReference type="EMBL" id="KAF3322376.1"/>
    </source>
</evidence>
<name>A0A833V195_9POAL</name>
<dbReference type="InterPro" id="IPR017853">
    <property type="entry name" value="GH"/>
</dbReference>
<dbReference type="AlphaFoldDB" id="A0A833V195"/>
<dbReference type="SUPFAM" id="SSF52279">
    <property type="entry name" value="Beta-D-glucan exohydrolase, C-terminal domain"/>
    <property type="match status" value="1"/>
</dbReference>
<dbReference type="Gene3D" id="3.40.50.1700">
    <property type="entry name" value="Glycoside hydrolase family 3 C-terminal domain"/>
    <property type="match status" value="1"/>
</dbReference>
<dbReference type="GO" id="GO:0009044">
    <property type="term" value="F:xylan 1,4-beta-xylosidase activity"/>
    <property type="evidence" value="ECO:0007669"/>
    <property type="project" value="InterPro"/>
</dbReference>
<gene>
    <name evidence="2" type="ORF">FCM35_KLT13517</name>
</gene>
<reference evidence="2" key="1">
    <citation type="submission" date="2020-01" db="EMBL/GenBank/DDBJ databases">
        <title>Genome sequence of Kobresia littledalei, the first chromosome-level genome in the family Cyperaceae.</title>
        <authorList>
            <person name="Qu G."/>
        </authorList>
    </citation>
    <scope>NUCLEOTIDE SEQUENCE</scope>
    <source>
        <strain evidence="2">C.B.Clarke</strain>
        <tissue evidence="2">Leaf</tissue>
    </source>
</reference>
<proteinExistence type="predicted"/>
<dbReference type="GO" id="GO:0046556">
    <property type="term" value="F:alpha-L-arabinofuranosidase activity"/>
    <property type="evidence" value="ECO:0007669"/>
    <property type="project" value="TreeGrafter"/>
</dbReference>
<protein>
    <submittedName>
        <fullName evidence="2">Beta-D-xylosidase 6</fullName>
    </submittedName>
</protein>
<dbReference type="PANTHER" id="PTHR42721">
    <property type="entry name" value="SUGAR HYDROLASE-RELATED"/>
    <property type="match status" value="1"/>
</dbReference>
<dbReference type="InterPro" id="IPR036881">
    <property type="entry name" value="Glyco_hydro_3_C_sf"/>
</dbReference>
<dbReference type="PANTHER" id="PTHR42721:SF1">
    <property type="entry name" value="BETA-D-XYLOSIDASE 6-RELATED"/>
    <property type="match status" value="1"/>
</dbReference>
<keyword evidence="3" id="KW-1185">Reference proteome</keyword>
<dbReference type="EMBL" id="SWLB01000025">
    <property type="protein sequence ID" value="KAF3322376.1"/>
    <property type="molecule type" value="Genomic_DNA"/>
</dbReference>
<dbReference type="OrthoDB" id="47059at2759"/>
<dbReference type="InterPro" id="IPR044993">
    <property type="entry name" value="BXL"/>
</dbReference>
<comment type="caution">
    <text evidence="2">The sequence shown here is derived from an EMBL/GenBank/DDBJ whole genome shotgun (WGS) entry which is preliminary data.</text>
</comment>
<sequence>MSLRQVWISTAELYLLRHTKSEVEKGNVQEEDINRALLNLFMVQLRLGLFEADQNNQWFTRLGHTDVCTENHRNLALEAARQGIVLLKNENGLLPLKRNKVESISVIGPAGHDADILGGIIRVCYLRF</sequence>
<organism evidence="2 3">
    <name type="scientific">Carex littledalei</name>
    <dbReference type="NCBI Taxonomy" id="544730"/>
    <lineage>
        <taxon>Eukaryota</taxon>
        <taxon>Viridiplantae</taxon>
        <taxon>Streptophyta</taxon>
        <taxon>Embryophyta</taxon>
        <taxon>Tracheophyta</taxon>
        <taxon>Spermatophyta</taxon>
        <taxon>Magnoliopsida</taxon>
        <taxon>Liliopsida</taxon>
        <taxon>Poales</taxon>
        <taxon>Cyperaceae</taxon>
        <taxon>Cyperoideae</taxon>
        <taxon>Cariceae</taxon>
        <taxon>Carex</taxon>
        <taxon>Carex subgen. Euthyceras</taxon>
    </lineage>
</organism>
<dbReference type="InterPro" id="IPR036962">
    <property type="entry name" value="Glyco_hydro_3_N_sf"/>
</dbReference>
<evidence type="ECO:0000313" key="3">
    <source>
        <dbReference type="Proteomes" id="UP000623129"/>
    </source>
</evidence>
<dbReference type="GO" id="GO:0045493">
    <property type="term" value="P:xylan catabolic process"/>
    <property type="evidence" value="ECO:0007669"/>
    <property type="project" value="InterPro"/>
</dbReference>
<keyword evidence="1" id="KW-0378">Hydrolase</keyword>
<dbReference type="GO" id="GO:0031222">
    <property type="term" value="P:arabinan catabolic process"/>
    <property type="evidence" value="ECO:0007669"/>
    <property type="project" value="TreeGrafter"/>
</dbReference>
<evidence type="ECO:0000256" key="1">
    <source>
        <dbReference type="ARBA" id="ARBA00022801"/>
    </source>
</evidence>
<dbReference type="SUPFAM" id="SSF51445">
    <property type="entry name" value="(Trans)glycosidases"/>
    <property type="match status" value="1"/>
</dbReference>
<dbReference type="Proteomes" id="UP000623129">
    <property type="component" value="Unassembled WGS sequence"/>
</dbReference>
<dbReference type="Gene3D" id="3.20.20.300">
    <property type="entry name" value="Glycoside hydrolase, family 3, N-terminal domain"/>
    <property type="match status" value="1"/>
</dbReference>
<accession>A0A833V195</accession>